<sequence length="142" mass="16086">MQQFTSSASLPPAILRRNPTKDSIGSLDIFFVLTNSNFLTRSRCRMHLTFDYVVITSACLRSSGGLSFSERQVLTAAITLMVSSVRLRSDRQPPADVRLPPADPHRRLRTPAHHPPFPDEPNLVHLATWDYIKRVHGGRRRI</sequence>
<protein>
    <submittedName>
        <fullName evidence="1">Uncharacterized protein</fullName>
    </submittedName>
</protein>
<accession>A0ACB8DLB0</accession>
<comment type="caution">
    <text evidence="1">The sequence shown here is derived from an EMBL/GenBank/DDBJ whole genome shotgun (WGS) entry which is preliminary data.</text>
</comment>
<evidence type="ECO:0000313" key="2">
    <source>
        <dbReference type="Proteomes" id="UP000821865"/>
    </source>
</evidence>
<keyword evidence="2" id="KW-1185">Reference proteome</keyword>
<gene>
    <name evidence="1" type="ORF">HPB49_022781</name>
</gene>
<proteinExistence type="predicted"/>
<evidence type="ECO:0000313" key="1">
    <source>
        <dbReference type="EMBL" id="KAH7971367.1"/>
    </source>
</evidence>
<name>A0ACB8DLB0_DERSI</name>
<dbReference type="EMBL" id="CM023480">
    <property type="protein sequence ID" value="KAH7971367.1"/>
    <property type="molecule type" value="Genomic_DNA"/>
</dbReference>
<reference evidence="1" key="1">
    <citation type="submission" date="2020-05" db="EMBL/GenBank/DDBJ databases">
        <title>Large-scale comparative analyses of tick genomes elucidate their genetic diversity and vector capacities.</title>
        <authorList>
            <person name="Jia N."/>
            <person name="Wang J."/>
            <person name="Shi W."/>
            <person name="Du L."/>
            <person name="Sun Y."/>
            <person name="Zhan W."/>
            <person name="Jiang J."/>
            <person name="Wang Q."/>
            <person name="Zhang B."/>
            <person name="Ji P."/>
            <person name="Sakyi L.B."/>
            <person name="Cui X."/>
            <person name="Yuan T."/>
            <person name="Jiang B."/>
            <person name="Yang W."/>
            <person name="Lam T.T.-Y."/>
            <person name="Chang Q."/>
            <person name="Ding S."/>
            <person name="Wang X."/>
            <person name="Zhu J."/>
            <person name="Ruan X."/>
            <person name="Zhao L."/>
            <person name="Wei J."/>
            <person name="Que T."/>
            <person name="Du C."/>
            <person name="Cheng J."/>
            <person name="Dai P."/>
            <person name="Han X."/>
            <person name="Huang E."/>
            <person name="Gao Y."/>
            <person name="Liu J."/>
            <person name="Shao H."/>
            <person name="Ye R."/>
            <person name="Li L."/>
            <person name="Wei W."/>
            <person name="Wang X."/>
            <person name="Wang C."/>
            <person name="Yang T."/>
            <person name="Huo Q."/>
            <person name="Li W."/>
            <person name="Guo W."/>
            <person name="Chen H."/>
            <person name="Zhou L."/>
            <person name="Ni X."/>
            <person name="Tian J."/>
            <person name="Zhou Y."/>
            <person name="Sheng Y."/>
            <person name="Liu T."/>
            <person name="Pan Y."/>
            <person name="Xia L."/>
            <person name="Li J."/>
            <person name="Zhao F."/>
            <person name="Cao W."/>
        </authorList>
    </citation>
    <scope>NUCLEOTIDE SEQUENCE</scope>
    <source>
        <strain evidence="1">Dsil-2018</strain>
    </source>
</reference>
<dbReference type="Proteomes" id="UP000821865">
    <property type="component" value="Chromosome 11"/>
</dbReference>
<organism evidence="1 2">
    <name type="scientific">Dermacentor silvarum</name>
    <name type="common">Tick</name>
    <dbReference type="NCBI Taxonomy" id="543639"/>
    <lineage>
        <taxon>Eukaryota</taxon>
        <taxon>Metazoa</taxon>
        <taxon>Ecdysozoa</taxon>
        <taxon>Arthropoda</taxon>
        <taxon>Chelicerata</taxon>
        <taxon>Arachnida</taxon>
        <taxon>Acari</taxon>
        <taxon>Parasitiformes</taxon>
        <taxon>Ixodida</taxon>
        <taxon>Ixodoidea</taxon>
        <taxon>Ixodidae</taxon>
        <taxon>Rhipicephalinae</taxon>
        <taxon>Dermacentor</taxon>
    </lineage>
</organism>